<evidence type="ECO:0000256" key="5">
    <source>
        <dbReference type="ARBA" id="ARBA00022825"/>
    </source>
</evidence>
<dbReference type="PIRSF" id="PIRSF001217">
    <property type="entry name" value="Protease_4_SppA"/>
    <property type="match status" value="1"/>
</dbReference>
<keyword evidence="7" id="KW-1003">Cell membrane</keyword>
<comment type="caution">
    <text evidence="10">The sequence shown here is derived from an EMBL/GenBank/DDBJ whole genome shotgun (WGS) entry which is preliminary data.</text>
</comment>
<keyword evidence="5" id="KW-0720">Serine protease</keyword>
<sequence length="663" mass="70799">MRDFFKQVFATVFGLFLFLGLSGAGLIVLMIGLASLGQQDEEVVVSGDKTLLVYDLSTLVTDRPLPPDFLTFAFDDLSTLSLRSLGQALDTAATDDHIVGLYLVGNNLPPGVGGYASLQAIRDALAAFQEQSGKPVLAYGSGWSEPEYYLASLADSVWINPLGDLTWDGFRAEVQFYGGAFAKYGVGMQIVRVGKYKSAVEPFLDRKFSAPSREQNLALITDLWQNFVETVATGRDLKPEQLQAVANQQGMLLPQEAEAQGLVDGLKYANEVETELRSLTGTTDLEEDIPMVTLADYALDLEAGNRGTSPMDSPNRIALVYAEGEVVTGSADQGFIASDDYTELLRDLRRDEAVKAVVLRINSPGGSATAAGLIGREVELLKAVKPVIVSMGDVAASGGYWIAAPADQIFAEPTTITGSIGVFGLLPNVQQVANNNGVTWDAVTTNPYANIDTLSRPKTPQELALLQRFVDDVYDRFITLVADGRSLPPAEVENLAQGRVWSGTAALRLKLVDQLGGLDMALEAAATAAKVGDDWTVDEYPPQPSLEKAVLDQLFSDLGGVGVQSPGNSGQGLRNLDPGSPSPWTILDHLPPFGTIGNLGGSAVLSPWLGAKGLAGSISAGSRPLSPPVAGLVQDLGDDWSLLLQLDDPRHAYSRLPYRLDVR</sequence>
<comment type="subcellular location">
    <subcellularLocation>
        <location evidence="7">Cell inner membrane</location>
    </subcellularLocation>
    <subcellularLocation>
        <location evidence="1">Membrane</location>
    </subcellularLocation>
</comment>
<dbReference type="GO" id="GO:0006465">
    <property type="term" value="P:signal peptide processing"/>
    <property type="evidence" value="ECO:0007669"/>
    <property type="project" value="InterPro"/>
</dbReference>
<proteinExistence type="inferred from homology"/>
<protein>
    <recommendedName>
        <fullName evidence="7">Protease 4</fullName>
        <ecNumber evidence="7">3.4.21.-</ecNumber>
    </recommendedName>
    <alternativeName>
        <fullName evidence="7">Endopeptidase IV</fullName>
    </alternativeName>
    <alternativeName>
        <fullName evidence="7">Protease IV</fullName>
    </alternativeName>
    <alternativeName>
        <fullName evidence="7">Signal peptide peptidase</fullName>
    </alternativeName>
</protein>
<keyword evidence="7" id="KW-0997">Cell inner membrane</keyword>
<evidence type="ECO:0000256" key="4">
    <source>
        <dbReference type="ARBA" id="ARBA00022801"/>
    </source>
</evidence>
<comment type="similarity">
    <text evidence="2 7">Belongs to the peptidase S49 family.</text>
</comment>
<dbReference type="Pfam" id="PF01343">
    <property type="entry name" value="Peptidase_S49"/>
    <property type="match status" value="2"/>
</dbReference>
<organism evidence="10 11">
    <name type="scientific">Prochlorothrix hollandica PCC 9006 = CALU 1027</name>
    <dbReference type="NCBI Taxonomy" id="317619"/>
    <lineage>
        <taxon>Bacteria</taxon>
        <taxon>Bacillati</taxon>
        <taxon>Cyanobacteriota</taxon>
        <taxon>Cyanophyceae</taxon>
        <taxon>Prochlorotrichales</taxon>
        <taxon>Prochlorotrichaceae</taxon>
        <taxon>Prochlorothrix</taxon>
    </lineage>
</organism>
<keyword evidence="4 7" id="KW-0378">Hydrolase</keyword>
<evidence type="ECO:0000313" key="10">
    <source>
        <dbReference type="EMBL" id="KKJ01489.1"/>
    </source>
</evidence>
<accession>A0A0M2Q3H2</accession>
<keyword evidence="3 7" id="KW-0645">Protease</keyword>
<evidence type="ECO:0000256" key="3">
    <source>
        <dbReference type="ARBA" id="ARBA00022670"/>
    </source>
</evidence>
<dbReference type="CDD" id="cd07018">
    <property type="entry name" value="S49_SppA_67K_type"/>
    <property type="match status" value="1"/>
</dbReference>
<evidence type="ECO:0000313" key="11">
    <source>
        <dbReference type="Proteomes" id="UP000034681"/>
    </source>
</evidence>
<dbReference type="CDD" id="cd07023">
    <property type="entry name" value="S49_Sppa_N_C"/>
    <property type="match status" value="1"/>
</dbReference>
<evidence type="ECO:0000256" key="7">
    <source>
        <dbReference type="PIRNR" id="PIRNR001217"/>
    </source>
</evidence>
<evidence type="ECO:0000256" key="6">
    <source>
        <dbReference type="ARBA" id="ARBA00023136"/>
    </source>
</evidence>
<dbReference type="PANTHER" id="PTHR33209">
    <property type="entry name" value="PROTEASE 4"/>
    <property type="match status" value="1"/>
</dbReference>
<dbReference type="InterPro" id="IPR004634">
    <property type="entry name" value="Pept_S49_pIV"/>
</dbReference>
<feature type="active site" description="Proton donor/acceptor" evidence="8">
    <location>
        <position position="197"/>
    </location>
</feature>
<dbReference type="InterPro" id="IPR029045">
    <property type="entry name" value="ClpP/crotonase-like_dom_sf"/>
</dbReference>
<dbReference type="InterPro" id="IPR002142">
    <property type="entry name" value="Peptidase_S49"/>
</dbReference>
<evidence type="ECO:0000256" key="1">
    <source>
        <dbReference type="ARBA" id="ARBA00004370"/>
    </source>
</evidence>
<gene>
    <name evidence="10" type="ORF">PROH_04020</name>
</gene>
<dbReference type="GO" id="GO:0008236">
    <property type="term" value="F:serine-type peptidase activity"/>
    <property type="evidence" value="ECO:0007669"/>
    <property type="project" value="UniProtKB-KW"/>
</dbReference>
<dbReference type="EMBL" id="AJTX02000002">
    <property type="protein sequence ID" value="KKJ01489.1"/>
    <property type="molecule type" value="Genomic_DNA"/>
</dbReference>
<dbReference type="STRING" id="317619.GCA_000332315_04083"/>
<feature type="domain" description="Peptidase S49" evidence="9">
    <location>
        <begin position="130"/>
        <end position="280"/>
    </location>
</feature>
<dbReference type="eggNOG" id="COG0616">
    <property type="taxonomic scope" value="Bacteria"/>
</dbReference>
<dbReference type="Gene3D" id="3.90.226.10">
    <property type="entry name" value="2-enoyl-CoA Hydratase, Chain A, domain 1"/>
    <property type="match status" value="3"/>
</dbReference>
<evidence type="ECO:0000256" key="8">
    <source>
        <dbReference type="PIRSR" id="PIRSR001217-1"/>
    </source>
</evidence>
<evidence type="ECO:0000259" key="9">
    <source>
        <dbReference type="Pfam" id="PF01343"/>
    </source>
</evidence>
<dbReference type="SUPFAM" id="SSF52096">
    <property type="entry name" value="ClpP/crotonase"/>
    <property type="match status" value="2"/>
</dbReference>
<dbReference type="InterPro" id="IPR047272">
    <property type="entry name" value="S49_SppA_C"/>
</dbReference>
<dbReference type="PANTHER" id="PTHR33209:SF1">
    <property type="entry name" value="PEPTIDASE S49 DOMAIN-CONTAINING PROTEIN"/>
    <property type="match status" value="1"/>
</dbReference>
<reference evidence="10" key="1">
    <citation type="submission" date="2012-04" db="EMBL/GenBank/DDBJ databases">
        <authorList>
            <person name="Borisov I.G."/>
            <person name="Ivanikova N.V."/>
            <person name="Pinevich A.V."/>
        </authorList>
    </citation>
    <scope>NUCLEOTIDE SEQUENCE [LARGE SCALE GENOMIC DNA]</scope>
    <source>
        <strain evidence="10">CALU 1027</strain>
    </source>
</reference>
<keyword evidence="6 7" id="KW-0472">Membrane</keyword>
<dbReference type="InterPro" id="IPR047217">
    <property type="entry name" value="S49_SppA_67K_type_N"/>
</dbReference>
<feature type="domain" description="Peptidase S49" evidence="9">
    <location>
        <begin position="380"/>
        <end position="531"/>
    </location>
</feature>
<dbReference type="InterPro" id="IPR004635">
    <property type="entry name" value="Pept_S49_SppA"/>
</dbReference>
<dbReference type="Proteomes" id="UP000034681">
    <property type="component" value="Unassembled WGS sequence"/>
</dbReference>
<dbReference type="GO" id="GO:0005886">
    <property type="term" value="C:plasma membrane"/>
    <property type="evidence" value="ECO:0007669"/>
    <property type="project" value="UniProtKB-SubCell"/>
</dbReference>
<dbReference type="NCBIfam" id="TIGR00706">
    <property type="entry name" value="SppA_dom"/>
    <property type="match status" value="1"/>
</dbReference>
<feature type="active site" description="Nucleophile" evidence="8">
    <location>
        <position position="397"/>
    </location>
</feature>
<dbReference type="EC" id="3.4.21.-" evidence="7"/>
<dbReference type="AlphaFoldDB" id="A0A0M2Q3H2"/>
<name>A0A0M2Q3H2_PROHO</name>
<evidence type="ECO:0000256" key="2">
    <source>
        <dbReference type="ARBA" id="ARBA00008683"/>
    </source>
</evidence>
<keyword evidence="11" id="KW-1185">Reference proteome</keyword>
<dbReference type="NCBIfam" id="TIGR00705">
    <property type="entry name" value="SppA_67K"/>
    <property type="match status" value="1"/>
</dbReference>